<dbReference type="Pfam" id="PF12706">
    <property type="entry name" value="Lactamase_B_2"/>
    <property type="match status" value="1"/>
</dbReference>
<dbReference type="PANTHER" id="PTHR42663">
    <property type="entry name" value="HYDROLASE C777.06C-RELATED-RELATED"/>
    <property type="match status" value="1"/>
</dbReference>
<name>A0A1U7EUA3_NATPD</name>
<evidence type="ECO:0000259" key="1">
    <source>
        <dbReference type="Pfam" id="PF12706"/>
    </source>
</evidence>
<evidence type="ECO:0000313" key="3">
    <source>
        <dbReference type="Proteomes" id="UP000002698"/>
    </source>
</evidence>
<accession>A0A1U7EUA3</accession>
<gene>
    <name evidence="2" type="ordered locus">NP_0890A</name>
</gene>
<dbReference type="EnsemblBacteria" id="CAI48536">
    <property type="protein sequence ID" value="CAI48536"/>
    <property type="gene ID" value="NP_0890A"/>
</dbReference>
<dbReference type="HOGENOM" id="CLU_085057_0_0_2"/>
<sequence>MVTVTVLGSGGNFPLPTPTCECRLCVEARSEGIPYARHGNNLYIEDLSAVVDAPEFVFENLNRAGVDEFSYLFLTHWHPDHTAGLRVVQSRPDASLFDDSDRGIIDTARSDVPTLVTTERVFERTCELYDGLRHFSEMGYVETHFLDDDPLVVDGIRVEAIPYSLSGNSDMDATAFVLFDGDTTVVLAPDDARYLDEAALPDDIDLAVFECGYFEQTPDGTPILADADAAVFDDELTHGEVLARIDRLAPERTLLTEIEHIYARSHDQLQALANGYDGIEFAYDGATVDASDGF</sequence>
<dbReference type="InterPro" id="IPR001279">
    <property type="entry name" value="Metallo-B-lactamas"/>
</dbReference>
<dbReference type="OrthoDB" id="53037at2157"/>
<proteinExistence type="predicted"/>
<feature type="domain" description="Metallo-beta-lactamase" evidence="1">
    <location>
        <begin position="63"/>
        <end position="256"/>
    </location>
</feature>
<keyword evidence="3" id="KW-1185">Reference proteome</keyword>
<organism evidence="2 3">
    <name type="scientific">Natronomonas pharaonis (strain ATCC 35678 / DSM 2160 / CIP 103997 / JCM 8858 / NBRC 14720 / NCIMB 2260 / Gabara)</name>
    <name type="common">Halobacterium pharaonis</name>
    <dbReference type="NCBI Taxonomy" id="348780"/>
    <lineage>
        <taxon>Archaea</taxon>
        <taxon>Methanobacteriati</taxon>
        <taxon>Methanobacteriota</taxon>
        <taxon>Stenosarchaea group</taxon>
        <taxon>Halobacteria</taxon>
        <taxon>Halobacteriales</taxon>
        <taxon>Natronomonadaceae</taxon>
        <taxon>Natronomonas</taxon>
    </lineage>
</organism>
<dbReference type="STRING" id="348780.NP_0890A"/>
<protein>
    <submittedName>
        <fullName evidence="2">Beta-lactamase domain protein</fullName>
    </submittedName>
</protein>
<reference evidence="2 3" key="1">
    <citation type="journal article" date="2005" name="Genome Res.">
        <title>Living with two extremes: conclusions from the genome sequence of Natronomonas pharaonis.</title>
        <authorList>
            <person name="Falb M."/>
            <person name="Pfeiffer F."/>
            <person name="Palm P."/>
            <person name="Rodewald K."/>
            <person name="Hickmann V."/>
            <person name="Tittor J."/>
            <person name="Oesterhelt D."/>
        </authorList>
    </citation>
    <scope>NUCLEOTIDE SEQUENCE [LARGE SCALE GENOMIC DNA]</scope>
    <source>
        <strain evidence="3">ATCC 35678 / DSM 2160 / CIP 103997 / JCM 8858 / NBRC 14720 / NCIMB 2260 / Gabara</strain>
    </source>
</reference>
<dbReference type="PANTHER" id="PTHR42663:SF6">
    <property type="entry name" value="HYDROLASE C777.06C-RELATED"/>
    <property type="match status" value="1"/>
</dbReference>
<evidence type="ECO:0000313" key="2">
    <source>
        <dbReference type="EMBL" id="CAI48536.1"/>
    </source>
</evidence>
<dbReference type="SUPFAM" id="SSF56281">
    <property type="entry name" value="Metallo-hydrolase/oxidoreductase"/>
    <property type="match status" value="1"/>
</dbReference>
<dbReference type="RefSeq" id="WP_011322172.1">
    <property type="nucleotide sequence ID" value="NC_007426.1"/>
</dbReference>
<dbReference type="Gene3D" id="3.60.15.10">
    <property type="entry name" value="Ribonuclease Z/Hydroxyacylglutathione hydrolase-like"/>
    <property type="match status" value="1"/>
</dbReference>
<dbReference type="EMBL" id="CR936257">
    <property type="protein sequence ID" value="CAI48536.1"/>
    <property type="molecule type" value="Genomic_DNA"/>
</dbReference>
<dbReference type="InterPro" id="IPR036866">
    <property type="entry name" value="RibonucZ/Hydroxyglut_hydro"/>
</dbReference>
<dbReference type="AlphaFoldDB" id="A0A1U7EUA3"/>
<dbReference type="Proteomes" id="UP000002698">
    <property type="component" value="Chromosome"/>
</dbReference>
<dbReference type="eggNOG" id="arCOG00499">
    <property type="taxonomic scope" value="Archaea"/>
</dbReference>
<dbReference type="GeneID" id="3700989"/>
<dbReference type="KEGG" id="nph:NP_0890A"/>